<protein>
    <recommendedName>
        <fullName evidence="3">Winged helix DNA-binding domain-containing protein</fullName>
    </recommendedName>
</protein>
<keyword evidence="2" id="KW-1185">Reference proteome</keyword>
<dbReference type="RefSeq" id="WP_057779956.1">
    <property type="nucleotide sequence ID" value="NZ_AYYY01000061.1"/>
</dbReference>
<dbReference type="AlphaFoldDB" id="A0A0R2AAH1"/>
<dbReference type="InterPro" id="IPR009351">
    <property type="entry name" value="AlkZ-like"/>
</dbReference>
<name>A0A0R2AAH1_9LACO</name>
<gene>
    <name evidence="1" type="ORF">FC26_GL000227</name>
</gene>
<evidence type="ECO:0000313" key="2">
    <source>
        <dbReference type="Proteomes" id="UP000051733"/>
    </source>
</evidence>
<dbReference type="OrthoDB" id="2210247at2"/>
<dbReference type="EMBL" id="AYYY01000061">
    <property type="protein sequence ID" value="KRM60745.1"/>
    <property type="molecule type" value="Genomic_DNA"/>
</dbReference>
<reference evidence="1 2" key="1">
    <citation type="journal article" date="2015" name="Genome Announc.">
        <title>Expanding the biotechnology potential of lactobacilli through comparative genomics of 213 strains and associated genera.</title>
        <authorList>
            <person name="Sun Z."/>
            <person name="Harris H.M."/>
            <person name="McCann A."/>
            <person name="Guo C."/>
            <person name="Argimon S."/>
            <person name="Zhang W."/>
            <person name="Yang X."/>
            <person name="Jeffery I.B."/>
            <person name="Cooney J.C."/>
            <person name="Kagawa T.F."/>
            <person name="Liu W."/>
            <person name="Song Y."/>
            <person name="Salvetti E."/>
            <person name="Wrobel A."/>
            <person name="Rasinkangas P."/>
            <person name="Parkhill J."/>
            <person name="Rea M.C."/>
            <person name="O'Sullivan O."/>
            <person name="Ritari J."/>
            <person name="Douillard F.P."/>
            <person name="Paul Ross R."/>
            <person name="Yang R."/>
            <person name="Briner A.E."/>
            <person name="Felis G.E."/>
            <person name="de Vos W.M."/>
            <person name="Barrangou R."/>
            <person name="Klaenhammer T.R."/>
            <person name="Caufield P.W."/>
            <person name="Cui Y."/>
            <person name="Zhang H."/>
            <person name="O'Toole P.W."/>
        </authorList>
    </citation>
    <scope>NUCLEOTIDE SEQUENCE [LARGE SCALE GENOMIC DNA]</scope>
    <source>
        <strain evidence="1 2">DSM 20634</strain>
    </source>
</reference>
<dbReference type="Pfam" id="PF06224">
    <property type="entry name" value="AlkZ-like"/>
    <property type="match status" value="1"/>
</dbReference>
<organism evidence="1 2">
    <name type="scientific">Paucilactobacillus vaccinostercus DSM 20634</name>
    <dbReference type="NCBI Taxonomy" id="1423813"/>
    <lineage>
        <taxon>Bacteria</taxon>
        <taxon>Bacillati</taxon>
        <taxon>Bacillota</taxon>
        <taxon>Bacilli</taxon>
        <taxon>Lactobacillales</taxon>
        <taxon>Lactobacillaceae</taxon>
        <taxon>Paucilactobacillus</taxon>
    </lineage>
</organism>
<dbReference type="PANTHER" id="PTHR38479:SF2">
    <property type="entry name" value="WINGED HELIX DNA-BINDING DOMAIN-CONTAINING PROTEIN"/>
    <property type="match status" value="1"/>
</dbReference>
<sequence length="358" mass="40560">MTPSELFLLRLDHQGKFQPTDHIAQLLTTTIGMQAQQPRQTEVGIALRTLHATVADLQQTYQRQPVVRSWAQRWTHQLLTYTDWEMVIAARSHEQLPTAYYLGQKQLILDLATDLQAYLSQQTLLTKAEVNAFLDDATKEPLANQLRYAILQTITNRGGAYFDPASSTTKYVIHAATPSGLSPTAALEQLIPRYVAGFGPVEMADFVKWAGIRAALVRPVWERLKSQWVPIDYHGYRLYMTEPVSATHLAELVDQSTDQLLLTSGYDTTMTGYVDKQWLVTPEHQSDLWTLNGILNPIMIINGQVAGTWKFQFKGRKINFTLFPWHPLTATQQQRISASFTHIAQFFNQTVGDISTQL</sequence>
<dbReference type="Proteomes" id="UP000051733">
    <property type="component" value="Unassembled WGS sequence"/>
</dbReference>
<evidence type="ECO:0008006" key="3">
    <source>
        <dbReference type="Google" id="ProtNLM"/>
    </source>
</evidence>
<accession>A0A0R2AAH1</accession>
<dbReference type="STRING" id="1423813.FC26_GL000227"/>
<dbReference type="PANTHER" id="PTHR38479">
    <property type="entry name" value="LMO0824 PROTEIN"/>
    <property type="match status" value="1"/>
</dbReference>
<evidence type="ECO:0000313" key="1">
    <source>
        <dbReference type="EMBL" id="KRM60745.1"/>
    </source>
</evidence>
<comment type="caution">
    <text evidence="1">The sequence shown here is derived from an EMBL/GenBank/DDBJ whole genome shotgun (WGS) entry which is preliminary data.</text>
</comment>
<proteinExistence type="predicted"/>
<dbReference type="PATRIC" id="fig|1423813.3.peg.237"/>